<gene>
    <name evidence="1" type="ORF">LMG32879_002240</name>
</gene>
<accession>A0AA35Y4S7</accession>
<keyword evidence="2" id="KW-1185">Reference proteome</keyword>
<dbReference type="EMBL" id="CATKSH010000014">
    <property type="protein sequence ID" value="CAI9121393.1"/>
    <property type="molecule type" value="Genomic_DNA"/>
</dbReference>
<sequence length="124" mass="14759">MIVQGYNHFHDMPQDMRYFESPAQSDGFLEHGMIFVVPDRLRKYRRNLFHVRLNDGPAAEYAPIFRCRCQTSSEPAPAGYDGPCDVYPFYARTSRTRGHRKDYYVLFLFRDKMSYVRFRDLADQ</sequence>
<organism evidence="1 2">
    <name type="scientific">Brytella acorum</name>
    <dbReference type="NCBI Taxonomy" id="2959299"/>
    <lineage>
        <taxon>Bacteria</taxon>
        <taxon>Pseudomonadati</taxon>
        <taxon>Pseudomonadota</taxon>
        <taxon>Alphaproteobacteria</taxon>
        <taxon>Acetobacterales</taxon>
        <taxon>Acetobacteraceae</taxon>
        <taxon>Brytella</taxon>
    </lineage>
</organism>
<comment type="caution">
    <text evidence="1">The sequence shown here is derived from an EMBL/GenBank/DDBJ whole genome shotgun (WGS) entry which is preliminary data.</text>
</comment>
<protein>
    <submittedName>
        <fullName evidence="1">Uncharacterized protein</fullName>
    </submittedName>
</protein>
<dbReference type="AlphaFoldDB" id="A0AA35Y4S7"/>
<evidence type="ECO:0000313" key="1">
    <source>
        <dbReference type="EMBL" id="CAI9121393.1"/>
    </source>
</evidence>
<dbReference type="Proteomes" id="UP001176960">
    <property type="component" value="Unassembled WGS sequence"/>
</dbReference>
<proteinExistence type="predicted"/>
<name>A0AA35Y4S7_9PROT</name>
<evidence type="ECO:0000313" key="2">
    <source>
        <dbReference type="Proteomes" id="UP001176960"/>
    </source>
</evidence>
<reference evidence="1" key="1">
    <citation type="submission" date="2023-03" db="EMBL/GenBank/DDBJ databases">
        <authorList>
            <person name="Cleenwerck I."/>
        </authorList>
    </citation>
    <scope>NUCLEOTIDE SEQUENCE</scope>
    <source>
        <strain evidence="1">LMG 32879</strain>
    </source>
</reference>
<dbReference type="RefSeq" id="WP_289840672.1">
    <property type="nucleotide sequence ID" value="NZ_CATKSH010000014.1"/>
</dbReference>